<evidence type="ECO:0000313" key="3">
    <source>
        <dbReference type="EMBL" id="KAH3705284.1"/>
    </source>
</evidence>
<evidence type="ECO:0000313" key="4">
    <source>
        <dbReference type="Proteomes" id="UP000828390"/>
    </source>
</evidence>
<proteinExistence type="predicted"/>
<evidence type="ECO:0000256" key="1">
    <source>
        <dbReference type="SAM" id="Phobius"/>
    </source>
</evidence>
<feature type="transmembrane region" description="Helical" evidence="1">
    <location>
        <begin position="571"/>
        <end position="593"/>
    </location>
</feature>
<name>A0A9D3YQP9_DREPO</name>
<accession>A0A9D3YQP9</accession>
<dbReference type="Proteomes" id="UP000828390">
    <property type="component" value="Unassembled WGS sequence"/>
</dbReference>
<sequence length="675" mass="77247">MMLPSFVFILSLRMIGGLEINENVIFQKVNEVSVTRAHWQIALLLDTNVFSTFLTQLETRLNDITNTTKDMMFQFKRNDLLLKTDAFEQSLAQLHTEIEYIRSDHDNVLDSYLDYKTLSHTQKRSLLPLGGFFKFLFGTADDSDIRNIQTHVNQLQESQKTIIHVLQNSLSILNVTQQHITENRHSINTLISTLRQLDDKIMHTHERLQAMTHAVQDYTVNYNSLKIMIDELRQAVFHASLYLETFKGQLNMLSTGKLFPSLISPIHLKDVLLDIATKVPNNLQLPANPKTDLWHYYQSTSTTVVMSPTTIIITMDIPLLEIGASFEVYEVFNFDMPYSPINETINDNKIHYNMSARYELETKGFLIDQARNHYCLLTNNELKTCQARRTCDVQSPFYQVDMSKLCVIAIMINNTQHIKDYCKVIIHPNTVLPDAKYLGSGNWAIVSRQDLRLVTICQDHSQNKISARAIAPIDIVNVPMNCRAYNEYFTLNAWYINSSQTRLQTDKLDIPTFKGSSIWKPFHTSLVNFTKTEMPHELSNIKEIPMEALITKLQSIRQLNDIDTTSGDFPLWGYIIIGVATALSSGAALLIYCKCKRMTRSNRPIITQFRSANDDMHLGEISPPGYVGVASCDVAHEPLVSEVKSPQHPRNDREHCHPYTRLYEGNKPFQTTTSG</sequence>
<dbReference type="AlphaFoldDB" id="A0A9D3YQP9"/>
<protein>
    <recommendedName>
        <fullName evidence="5">Envelope fusion protein</fullName>
    </recommendedName>
</protein>
<gene>
    <name evidence="3" type="ORF">DPMN_080352</name>
</gene>
<comment type="caution">
    <text evidence="3">The sequence shown here is derived from an EMBL/GenBank/DDBJ whole genome shotgun (WGS) entry which is preliminary data.</text>
</comment>
<dbReference type="EMBL" id="JAIWYP010000015">
    <property type="protein sequence ID" value="KAH3705284.1"/>
    <property type="molecule type" value="Genomic_DNA"/>
</dbReference>
<keyword evidence="4" id="KW-1185">Reference proteome</keyword>
<evidence type="ECO:0000256" key="2">
    <source>
        <dbReference type="SAM" id="SignalP"/>
    </source>
</evidence>
<keyword evidence="1" id="KW-0472">Membrane</keyword>
<reference evidence="3" key="1">
    <citation type="journal article" date="2019" name="bioRxiv">
        <title>The Genome of the Zebra Mussel, Dreissena polymorpha: A Resource for Invasive Species Research.</title>
        <authorList>
            <person name="McCartney M.A."/>
            <person name="Auch B."/>
            <person name="Kono T."/>
            <person name="Mallez S."/>
            <person name="Zhang Y."/>
            <person name="Obille A."/>
            <person name="Becker A."/>
            <person name="Abrahante J.E."/>
            <person name="Garbe J."/>
            <person name="Badalamenti J.P."/>
            <person name="Herman A."/>
            <person name="Mangelson H."/>
            <person name="Liachko I."/>
            <person name="Sullivan S."/>
            <person name="Sone E.D."/>
            <person name="Koren S."/>
            <person name="Silverstein K.A.T."/>
            <person name="Beckman K.B."/>
            <person name="Gohl D.M."/>
        </authorList>
    </citation>
    <scope>NUCLEOTIDE SEQUENCE</scope>
    <source>
        <strain evidence="3">Duluth1</strain>
        <tissue evidence="3">Whole animal</tissue>
    </source>
</reference>
<organism evidence="3 4">
    <name type="scientific">Dreissena polymorpha</name>
    <name type="common">Zebra mussel</name>
    <name type="synonym">Mytilus polymorpha</name>
    <dbReference type="NCBI Taxonomy" id="45954"/>
    <lineage>
        <taxon>Eukaryota</taxon>
        <taxon>Metazoa</taxon>
        <taxon>Spiralia</taxon>
        <taxon>Lophotrochozoa</taxon>
        <taxon>Mollusca</taxon>
        <taxon>Bivalvia</taxon>
        <taxon>Autobranchia</taxon>
        <taxon>Heteroconchia</taxon>
        <taxon>Euheterodonta</taxon>
        <taxon>Imparidentia</taxon>
        <taxon>Neoheterodontei</taxon>
        <taxon>Myida</taxon>
        <taxon>Dreissenoidea</taxon>
        <taxon>Dreissenidae</taxon>
        <taxon>Dreissena</taxon>
    </lineage>
</organism>
<keyword evidence="1" id="KW-1133">Transmembrane helix</keyword>
<feature type="chain" id="PRO_5039572515" description="Envelope fusion protein" evidence="2">
    <location>
        <begin position="18"/>
        <end position="675"/>
    </location>
</feature>
<evidence type="ECO:0008006" key="5">
    <source>
        <dbReference type="Google" id="ProtNLM"/>
    </source>
</evidence>
<reference evidence="3" key="2">
    <citation type="submission" date="2020-11" db="EMBL/GenBank/DDBJ databases">
        <authorList>
            <person name="McCartney M.A."/>
            <person name="Auch B."/>
            <person name="Kono T."/>
            <person name="Mallez S."/>
            <person name="Becker A."/>
            <person name="Gohl D.M."/>
            <person name="Silverstein K.A.T."/>
            <person name="Koren S."/>
            <person name="Bechman K.B."/>
            <person name="Herman A."/>
            <person name="Abrahante J.E."/>
            <person name="Garbe J."/>
        </authorList>
    </citation>
    <scope>NUCLEOTIDE SEQUENCE</scope>
    <source>
        <strain evidence="3">Duluth1</strain>
        <tissue evidence="3">Whole animal</tissue>
    </source>
</reference>
<keyword evidence="2" id="KW-0732">Signal</keyword>
<feature type="signal peptide" evidence="2">
    <location>
        <begin position="1"/>
        <end position="17"/>
    </location>
</feature>
<keyword evidence="1" id="KW-0812">Transmembrane</keyword>